<organism evidence="1 2">
    <name type="scientific">Paraburkholderia strydomiana</name>
    <dbReference type="NCBI Taxonomy" id="1245417"/>
    <lineage>
        <taxon>Bacteria</taxon>
        <taxon>Pseudomonadati</taxon>
        <taxon>Pseudomonadota</taxon>
        <taxon>Betaproteobacteria</taxon>
        <taxon>Burkholderiales</taxon>
        <taxon>Burkholderiaceae</taxon>
        <taxon>Paraburkholderia</taxon>
    </lineage>
</organism>
<evidence type="ECO:0000313" key="1">
    <source>
        <dbReference type="EMBL" id="MFM0718270.1"/>
    </source>
</evidence>
<keyword evidence="2" id="KW-1185">Reference proteome</keyword>
<dbReference type="InterPro" id="IPR011051">
    <property type="entry name" value="RmlC_Cupin_sf"/>
</dbReference>
<dbReference type="Proteomes" id="UP001629392">
    <property type="component" value="Unassembled WGS sequence"/>
</dbReference>
<dbReference type="Gene3D" id="2.60.120.10">
    <property type="entry name" value="Jelly Rolls"/>
    <property type="match status" value="1"/>
</dbReference>
<dbReference type="SUPFAM" id="SSF51182">
    <property type="entry name" value="RmlC-like cupins"/>
    <property type="match status" value="1"/>
</dbReference>
<protein>
    <recommendedName>
        <fullName evidence="3">Cupin</fullName>
    </recommendedName>
</protein>
<sequence>MAGIGNEKVFENDKVVVWNFALAPGEESPMHTHTRQYMWYAIEGAPLRLFDESGTDIGVFEVPTGAVYSLKVDDGYIEVLSDISKGTRFPATHSARNEGNKPYREVLVEYK</sequence>
<dbReference type="EMBL" id="JAQQCL010000013">
    <property type="protein sequence ID" value="MFM0718270.1"/>
    <property type="molecule type" value="Genomic_DNA"/>
</dbReference>
<accession>A0ABW9EHN3</accession>
<reference evidence="1 2" key="1">
    <citation type="journal article" date="2024" name="Chem. Sci.">
        <title>Discovery of megapolipeptins by genome mining of a Burkholderiales bacteria collection.</title>
        <authorList>
            <person name="Paulo B.S."/>
            <person name="Recchia M.J.J."/>
            <person name="Lee S."/>
            <person name="Fergusson C.H."/>
            <person name="Romanowski S.B."/>
            <person name="Hernandez A."/>
            <person name="Krull N."/>
            <person name="Liu D.Y."/>
            <person name="Cavanagh H."/>
            <person name="Bos A."/>
            <person name="Gray C.A."/>
            <person name="Murphy B.T."/>
            <person name="Linington R.G."/>
            <person name="Eustaquio A.S."/>
        </authorList>
    </citation>
    <scope>NUCLEOTIDE SEQUENCE [LARGE SCALE GENOMIC DNA]</scope>
    <source>
        <strain evidence="1 2">RL17-350-BIC-E</strain>
    </source>
</reference>
<dbReference type="InterPro" id="IPR014710">
    <property type="entry name" value="RmlC-like_jellyroll"/>
</dbReference>
<evidence type="ECO:0008006" key="3">
    <source>
        <dbReference type="Google" id="ProtNLM"/>
    </source>
</evidence>
<gene>
    <name evidence="1" type="ORF">PQQ73_18230</name>
</gene>
<evidence type="ECO:0000313" key="2">
    <source>
        <dbReference type="Proteomes" id="UP001629392"/>
    </source>
</evidence>
<dbReference type="RefSeq" id="WP_408154158.1">
    <property type="nucleotide sequence ID" value="NZ_JAQQCL010000013.1"/>
</dbReference>
<name>A0ABW9EHN3_9BURK</name>
<proteinExistence type="predicted"/>
<comment type="caution">
    <text evidence="1">The sequence shown here is derived from an EMBL/GenBank/DDBJ whole genome shotgun (WGS) entry which is preliminary data.</text>
</comment>